<keyword evidence="1" id="KW-0175">Coiled coil</keyword>
<evidence type="ECO:0000313" key="4">
    <source>
        <dbReference type="Proteomes" id="UP000257109"/>
    </source>
</evidence>
<dbReference type="PANTHER" id="PTHR33223:SF8">
    <property type="entry name" value="OS04G0172440 PROTEIN"/>
    <property type="match status" value="1"/>
</dbReference>
<dbReference type="EMBL" id="QJKJ01001451">
    <property type="protein sequence ID" value="RDY07515.1"/>
    <property type="molecule type" value="Genomic_DNA"/>
</dbReference>
<sequence length="474" mass="53585">MSPLPNRRSSRKWSSPTLKRLNTQPIIPVCGRCLKKVLSSGGRRPMATETGYGVWVTRACKNSFLPFEDTRKAKLSAYMTHFKSKAMESKIEALELKNQDLKGEVSHLKEQMAQMFQILSQTNAAITTMANQGTIGHAQASNTAGPPPHVASQTTQPLVAHKQVPLTEDKWQSLEERLSVVEEGNQFGLEAVDLCLVPNVDLPTDFQTLEFDKYKGSSYPRVHLAMYGRKMATYIYDDKIFIHCFQDSLTGASLNWYVSLERGRVKTWKDLVEAFLKKYKYNEDMTLDRSRLQNMAKREQEGFKEYAQRWCELAAQVQPPITEREMVTMFIDTPSSPYYDKVVGSVTSNFTDLVVVGERIELGIRRGKLTQVNSNMGFAQKLLLEKKKGEANNVLIEPVFPRGKGTTPSYLVQFHVGVRSTVAHSPLMPYVPPYQPQTNTGVSITQRVAQQDLRRMPNIHIHEQSIQHRGGAPS</sequence>
<proteinExistence type="predicted"/>
<dbReference type="InterPro" id="IPR005162">
    <property type="entry name" value="Retrotrans_gag_dom"/>
</dbReference>
<protein>
    <recommendedName>
        <fullName evidence="2">Retrotransposon gag domain-containing protein</fullName>
    </recommendedName>
</protein>
<comment type="caution">
    <text evidence="3">The sequence shown here is derived from an EMBL/GenBank/DDBJ whole genome shotgun (WGS) entry which is preliminary data.</text>
</comment>
<feature type="domain" description="Retrotransposon gag" evidence="2">
    <location>
        <begin position="247"/>
        <end position="331"/>
    </location>
</feature>
<evidence type="ECO:0000256" key="1">
    <source>
        <dbReference type="SAM" id="Coils"/>
    </source>
</evidence>
<dbReference type="PANTHER" id="PTHR33223">
    <property type="entry name" value="CCHC-TYPE DOMAIN-CONTAINING PROTEIN"/>
    <property type="match status" value="1"/>
</dbReference>
<name>A0A371HXK2_MUCPR</name>
<dbReference type="Pfam" id="PF03732">
    <property type="entry name" value="Retrotrans_gag"/>
    <property type="match status" value="1"/>
</dbReference>
<feature type="non-terminal residue" evidence="3">
    <location>
        <position position="1"/>
    </location>
</feature>
<organism evidence="3 4">
    <name type="scientific">Mucuna pruriens</name>
    <name type="common">Velvet bean</name>
    <name type="synonym">Dolichos pruriens</name>
    <dbReference type="NCBI Taxonomy" id="157652"/>
    <lineage>
        <taxon>Eukaryota</taxon>
        <taxon>Viridiplantae</taxon>
        <taxon>Streptophyta</taxon>
        <taxon>Embryophyta</taxon>
        <taxon>Tracheophyta</taxon>
        <taxon>Spermatophyta</taxon>
        <taxon>Magnoliopsida</taxon>
        <taxon>eudicotyledons</taxon>
        <taxon>Gunneridae</taxon>
        <taxon>Pentapetalae</taxon>
        <taxon>rosids</taxon>
        <taxon>fabids</taxon>
        <taxon>Fabales</taxon>
        <taxon>Fabaceae</taxon>
        <taxon>Papilionoideae</taxon>
        <taxon>50 kb inversion clade</taxon>
        <taxon>NPAAA clade</taxon>
        <taxon>indigoferoid/millettioid clade</taxon>
        <taxon>Phaseoleae</taxon>
        <taxon>Mucuna</taxon>
    </lineage>
</organism>
<keyword evidence="4" id="KW-1185">Reference proteome</keyword>
<feature type="coiled-coil region" evidence="1">
    <location>
        <begin position="84"/>
        <end position="111"/>
    </location>
</feature>
<evidence type="ECO:0000313" key="3">
    <source>
        <dbReference type="EMBL" id="RDY07515.1"/>
    </source>
</evidence>
<gene>
    <name evidence="3" type="ORF">CR513_08366</name>
</gene>
<dbReference type="OrthoDB" id="686606at2759"/>
<reference evidence="3" key="1">
    <citation type="submission" date="2018-05" db="EMBL/GenBank/DDBJ databases">
        <title>Draft genome of Mucuna pruriens seed.</title>
        <authorList>
            <person name="Nnadi N.E."/>
            <person name="Vos R."/>
            <person name="Hasami M.H."/>
            <person name="Devisetty U.K."/>
            <person name="Aguiy J.C."/>
        </authorList>
    </citation>
    <scope>NUCLEOTIDE SEQUENCE [LARGE SCALE GENOMIC DNA]</scope>
    <source>
        <strain evidence="3">JCA_2017</strain>
    </source>
</reference>
<dbReference type="Proteomes" id="UP000257109">
    <property type="component" value="Unassembled WGS sequence"/>
</dbReference>
<dbReference type="AlphaFoldDB" id="A0A371HXK2"/>
<evidence type="ECO:0000259" key="2">
    <source>
        <dbReference type="Pfam" id="PF03732"/>
    </source>
</evidence>
<accession>A0A371HXK2</accession>